<dbReference type="Gene3D" id="3.30.559.10">
    <property type="entry name" value="Chloramphenicol acetyltransferase-like domain"/>
    <property type="match status" value="1"/>
</dbReference>
<evidence type="ECO:0000313" key="7">
    <source>
        <dbReference type="Proteomes" id="UP001599756"/>
    </source>
</evidence>
<dbReference type="Gene3D" id="1.10.1200.10">
    <property type="entry name" value="ACP-like"/>
    <property type="match status" value="1"/>
</dbReference>
<dbReference type="PROSITE" id="PS00455">
    <property type="entry name" value="AMP_BINDING"/>
    <property type="match status" value="1"/>
</dbReference>
<dbReference type="Gene3D" id="3.40.50.980">
    <property type="match status" value="2"/>
</dbReference>
<dbReference type="InterPro" id="IPR036736">
    <property type="entry name" value="ACP-like_sf"/>
</dbReference>
<name>A0ABW6GX63_9ACTN</name>
<accession>A0ABW6GX63</accession>
<protein>
    <submittedName>
        <fullName evidence="6">Amino acid adenylation domain-containing protein</fullName>
    </submittedName>
</protein>
<dbReference type="Pfam" id="PF00550">
    <property type="entry name" value="PP-binding"/>
    <property type="match status" value="1"/>
</dbReference>
<dbReference type="SUPFAM" id="SSF52777">
    <property type="entry name" value="CoA-dependent acyltransferases"/>
    <property type="match status" value="2"/>
</dbReference>
<dbReference type="InterPro" id="IPR020845">
    <property type="entry name" value="AMP-binding_CS"/>
</dbReference>
<sequence length="1058" mass="113460">MSDGTPTTLDGLVTQQCARTPDAVAVVCDDTSLTYAELDRRASAVAAALRARGAGPDTVVALCLPRSADLAVAVLAVVRAGAAYLPLAVDDPAERQRLLVRDSGAVAVLAHADTAAPAQPWGAPVLDIADCPEAPAAGPAGAAHEHNLAYVLYTSGSTGLPKGVLTEHAAIRNRLEWMQRALPIGPGDTVLQKTPYTFDVSVWEFFWPLITGARLAFARPGGHRDPRYLLRAIHEYSVTVLHFVPSMLEEFLHEVPHAHTATLRRVLVSGEELRLRTQQRFFERLPGVELHNLYGPTEAAIDVTHWRCDPGQTTGQVPIGHPVDGVSLYVVDPELRPVAPGGTGELCIGGVAVARGYLNRPDAERTAFVPDPFTGRPGTRMYRTGDLASVRPDGAFDYHGRIDHQIKLGGVRIEAGEVETALERLELIDQAVVGLRQDADGRPLLVAWTTGRLTAADAPAVRAALARTLPAAYVPSALVPVQEFPLSRHGKTDRKALPWPAPGSDTEPAAATGDGAEAYTGDGAGGSGAAAVTPDARLRRLWRDVLGSDPDTHGFFEAGGTSLLAVRLVSAARREFDVELDISDFLARAHYDALLDAVTKARASGACERGRIDPVSRDGRLPLSSSQLRMWLLQRADPDDIAMTIHGGLRLTGPADHITLVRVLHRLLDRHEVLRTSFPDFDGRPAPVIEDDVRLDVPLVDRRGLPEGRRAAAAAELTLQVGAEPFDAAHGPLVRAALVEFADDDHFLVLALHHIVTDGWSWSVIAEDFCALWAAETGADPAIPQPLAVQYADYAAWEARRAVPDAALDHWAGQLRDLPPLPRLAGAGQRPPTLSLPAGTVEVTWADGFAERLAAFCARHATTAFSVLLAGYATLLGRLSQQEDLIVAAPLANRTDVDVEPLVGCFINTLPLRVRPDEDLTFLGLVRQVAATAAAAQTHGMVPVERMYRPLAGERVAPGLSPLLQALLVVQNTPPWRAERAGLRAEVAEVPSPRTHYALKLEVRSLQAPLPTRLVHALDVLDPQQAATFAAQLAGLLDQALADPDAYIHDYSLLSSTP</sequence>
<dbReference type="InterPro" id="IPR000873">
    <property type="entry name" value="AMP-dep_synth/lig_dom"/>
</dbReference>
<keyword evidence="3" id="KW-0597">Phosphoprotein</keyword>
<dbReference type="CDD" id="cd19531">
    <property type="entry name" value="LCL_NRPS-like"/>
    <property type="match status" value="1"/>
</dbReference>
<evidence type="ECO:0000259" key="5">
    <source>
        <dbReference type="PROSITE" id="PS50075"/>
    </source>
</evidence>
<organism evidence="6 7">
    <name type="scientific">Streptomyces anandii</name>
    <dbReference type="NCBI Taxonomy" id="285454"/>
    <lineage>
        <taxon>Bacteria</taxon>
        <taxon>Bacillati</taxon>
        <taxon>Actinomycetota</taxon>
        <taxon>Actinomycetes</taxon>
        <taxon>Kitasatosporales</taxon>
        <taxon>Streptomycetaceae</taxon>
        <taxon>Streptomyces</taxon>
    </lineage>
</organism>
<dbReference type="NCBIfam" id="TIGR01733">
    <property type="entry name" value="AA-adenyl-dom"/>
    <property type="match status" value="1"/>
</dbReference>
<evidence type="ECO:0000313" key="6">
    <source>
        <dbReference type="EMBL" id="MFE1748952.1"/>
    </source>
</evidence>
<feature type="domain" description="Carrier" evidence="5">
    <location>
        <begin position="527"/>
        <end position="602"/>
    </location>
</feature>
<dbReference type="Gene3D" id="2.30.38.10">
    <property type="entry name" value="Luciferase, Domain 3"/>
    <property type="match status" value="1"/>
</dbReference>
<dbReference type="SUPFAM" id="SSF47336">
    <property type="entry name" value="ACP-like"/>
    <property type="match status" value="1"/>
</dbReference>
<dbReference type="Pfam" id="PF00668">
    <property type="entry name" value="Condensation"/>
    <property type="match status" value="1"/>
</dbReference>
<evidence type="ECO:0000256" key="1">
    <source>
        <dbReference type="ARBA" id="ARBA00001957"/>
    </source>
</evidence>
<dbReference type="PANTHER" id="PTHR45527:SF1">
    <property type="entry name" value="FATTY ACID SYNTHASE"/>
    <property type="match status" value="1"/>
</dbReference>
<dbReference type="InterPro" id="IPR045851">
    <property type="entry name" value="AMP-bd_C_sf"/>
</dbReference>
<dbReference type="RefSeq" id="WP_381803722.1">
    <property type="nucleotide sequence ID" value="NZ_JBHYTS010000001.1"/>
</dbReference>
<dbReference type="Gene3D" id="3.30.300.30">
    <property type="match status" value="1"/>
</dbReference>
<dbReference type="InterPro" id="IPR010071">
    <property type="entry name" value="AA_adenyl_dom"/>
</dbReference>
<comment type="caution">
    <text evidence="6">The sequence shown here is derived from an EMBL/GenBank/DDBJ whole genome shotgun (WGS) entry which is preliminary data.</text>
</comment>
<proteinExistence type="predicted"/>
<dbReference type="Gene3D" id="3.30.559.30">
    <property type="entry name" value="Nonribosomal peptide synthetase, condensation domain"/>
    <property type="match status" value="1"/>
</dbReference>
<dbReference type="Pfam" id="PF00501">
    <property type="entry name" value="AMP-binding"/>
    <property type="match status" value="1"/>
</dbReference>
<dbReference type="Proteomes" id="UP001599756">
    <property type="component" value="Unassembled WGS sequence"/>
</dbReference>
<reference evidence="6 7" key="1">
    <citation type="submission" date="2024-09" db="EMBL/GenBank/DDBJ databases">
        <title>The Natural Products Discovery Center: Release of the First 8490 Sequenced Strains for Exploring Actinobacteria Biosynthetic Diversity.</title>
        <authorList>
            <person name="Kalkreuter E."/>
            <person name="Kautsar S.A."/>
            <person name="Yang D."/>
            <person name="Bader C.D."/>
            <person name="Teijaro C.N."/>
            <person name="Fluegel L."/>
            <person name="Davis C.M."/>
            <person name="Simpson J.R."/>
            <person name="Lauterbach L."/>
            <person name="Steele A.D."/>
            <person name="Gui C."/>
            <person name="Meng S."/>
            <person name="Li G."/>
            <person name="Viehrig K."/>
            <person name="Ye F."/>
            <person name="Su P."/>
            <person name="Kiefer A.F."/>
            <person name="Nichols A."/>
            <person name="Cepeda A.J."/>
            <person name="Yan W."/>
            <person name="Fan B."/>
            <person name="Jiang Y."/>
            <person name="Adhikari A."/>
            <person name="Zheng C.-J."/>
            <person name="Schuster L."/>
            <person name="Cowan T.M."/>
            <person name="Smanski M.J."/>
            <person name="Chevrette M.G."/>
            <person name="De Carvalho L.P.S."/>
            <person name="Shen B."/>
        </authorList>
    </citation>
    <scope>NUCLEOTIDE SEQUENCE [LARGE SCALE GENOMIC DNA]</scope>
    <source>
        <strain evidence="6 7">NPDC059500</strain>
    </source>
</reference>
<gene>
    <name evidence="6" type="ORF">ACFW88_00090</name>
</gene>
<dbReference type="InterPro" id="IPR001242">
    <property type="entry name" value="Condensation_dom"/>
</dbReference>
<evidence type="ECO:0000256" key="2">
    <source>
        <dbReference type="ARBA" id="ARBA00022450"/>
    </source>
</evidence>
<evidence type="ECO:0000256" key="4">
    <source>
        <dbReference type="SAM" id="MobiDB-lite"/>
    </source>
</evidence>
<dbReference type="SUPFAM" id="SSF56801">
    <property type="entry name" value="Acetyl-CoA synthetase-like"/>
    <property type="match status" value="1"/>
</dbReference>
<comment type="cofactor">
    <cofactor evidence="1">
        <name>pantetheine 4'-phosphate</name>
        <dbReference type="ChEBI" id="CHEBI:47942"/>
    </cofactor>
</comment>
<dbReference type="InterPro" id="IPR023213">
    <property type="entry name" value="CAT-like_dom_sf"/>
</dbReference>
<evidence type="ECO:0000256" key="3">
    <source>
        <dbReference type="ARBA" id="ARBA00022553"/>
    </source>
</evidence>
<feature type="region of interest" description="Disordered" evidence="4">
    <location>
        <begin position="489"/>
        <end position="530"/>
    </location>
</feature>
<dbReference type="SMART" id="SM00823">
    <property type="entry name" value="PKS_PP"/>
    <property type="match status" value="1"/>
</dbReference>
<dbReference type="EMBL" id="JBHYTS010000001">
    <property type="protein sequence ID" value="MFE1748952.1"/>
    <property type="molecule type" value="Genomic_DNA"/>
</dbReference>
<keyword evidence="7" id="KW-1185">Reference proteome</keyword>
<keyword evidence="2" id="KW-0596">Phosphopantetheine</keyword>
<dbReference type="InterPro" id="IPR020806">
    <property type="entry name" value="PKS_PP-bd"/>
</dbReference>
<dbReference type="PROSITE" id="PS50075">
    <property type="entry name" value="CARRIER"/>
    <property type="match status" value="1"/>
</dbReference>
<dbReference type="PANTHER" id="PTHR45527">
    <property type="entry name" value="NONRIBOSOMAL PEPTIDE SYNTHETASE"/>
    <property type="match status" value="1"/>
</dbReference>
<dbReference type="InterPro" id="IPR009081">
    <property type="entry name" value="PP-bd_ACP"/>
</dbReference>